<evidence type="ECO:0000256" key="6">
    <source>
        <dbReference type="ARBA" id="ARBA00023180"/>
    </source>
</evidence>
<evidence type="ECO:0000256" key="8">
    <source>
        <dbReference type="SAM" id="MobiDB-lite"/>
    </source>
</evidence>
<feature type="compositionally biased region" description="Basic and acidic residues" evidence="8">
    <location>
        <begin position="220"/>
        <end position="231"/>
    </location>
</feature>
<dbReference type="VEuPathDB" id="VectorBase:SSCA007068"/>
<dbReference type="Gene3D" id="1.10.640.10">
    <property type="entry name" value="Haem peroxidase domain superfamily, animal type"/>
    <property type="match status" value="1"/>
</dbReference>
<dbReference type="InterPro" id="IPR010255">
    <property type="entry name" value="Haem_peroxidase_sf"/>
</dbReference>
<sequence>MFSIFFFNSILFVVFSSFPESSTAQFPIGGLLKETIDAVGNIKRNFQRKIQSRNRQPNGNELLQDIGSAIAEDYVQNHNARAQRICEYFRQGRMYKGPCNAQEQSNNRFEPGYGGNGNSNYPRENLNVRVPGIVRDSSNDNVLKIILDQPAEFDTGRDTIIRIKPSGSGGVRQRGGGISGSSSIEKEYQVRPETIVEEEEDDYGPVQRRKQPSPTIRNRQKSDRLNRDHSDMTPCQTSNGQSGLCMPAAYCYAQFSNLEEYRSSICERLDSGTNGICCPLKGDIVQSRYASPIRVPNAQKPAMKIGFISLEDINVAAKEANRFVENYVEQERQLVQHGMIQRHGSMQSLHQAFFGDFDPVQFKLTVGGFINLITTIVIKKKFNLNNEQARDGLYKYSIENTDLEKYCIPEPTCHQGKYRTIDGSCNNLQRPLWGKSNTAFERLLPPHYDDGLHEPRTKSVAQGNLPSARWVSQECAKSRNLPDPQYTLMVMQWGQFIDHDLTLAASTRAATGQGLICCHPETQKKIEHHACFPIEIPNNDPFYSRHNQRCMHLVRNSPAPRSGCSLGHREQMNTLSHIIDGSMVYGSTQERAKLLRTFRGGKMKASLIRNQEFLPFDRGNHSDDCAIPERDQRQFKCFLGGDVRVNEQTGLTMIHALMIREHNRIADELARFNPDWSDTNLFQEARRIVAAEIQHITYNEWLPIIISPTVMKQFGLLPKTFEHTYSYDTRTNPNILNEFATAAYRLHSLVQGTFRALNDNGQPTQTIQLHQIFNNPLALYSPNAFENLLNGFTTDPAQSWDSFFTKDLTERLFQESGSAFGMDLVALNIQRGRDHGLPGLNHFRRICGLRPARSFNELNEFMESGSSEAFARVYKHVDDIDLFIGGVHEVPLPDALVGPTFACIIGEQFRRLKYGDRFWYEVGKLPHSFSENQLMEIRKSSMAGLICANTNTISRVQPLAFLRPEGWNIKIDCSKIAKMNLQHWRNEKIWS</sequence>
<dbReference type="GO" id="GO:0046872">
    <property type="term" value="F:metal ion binding"/>
    <property type="evidence" value="ECO:0007669"/>
    <property type="project" value="UniProtKB-KW"/>
</dbReference>
<dbReference type="GO" id="GO:0005576">
    <property type="term" value="C:extracellular region"/>
    <property type="evidence" value="ECO:0007669"/>
    <property type="project" value="UniProtKB-SubCell"/>
</dbReference>
<dbReference type="PROSITE" id="PS50292">
    <property type="entry name" value="PEROXIDASE_3"/>
    <property type="match status" value="1"/>
</dbReference>
<evidence type="ECO:0000313" key="11">
    <source>
        <dbReference type="Proteomes" id="UP000616769"/>
    </source>
</evidence>
<dbReference type="PANTHER" id="PTHR11475:SF4">
    <property type="entry name" value="CHORION PEROXIDASE"/>
    <property type="match status" value="1"/>
</dbReference>
<dbReference type="InterPro" id="IPR022700">
    <property type="entry name" value="CLIP"/>
</dbReference>
<name>A0A131ZYW1_SARSC</name>
<evidence type="ECO:0000313" key="10">
    <source>
        <dbReference type="EMBL" id="KPM03996.1"/>
    </source>
</evidence>
<feature type="binding site" description="axial binding residue" evidence="7">
    <location>
        <position position="747"/>
    </location>
    <ligand>
        <name>heme b</name>
        <dbReference type="ChEBI" id="CHEBI:60344"/>
    </ligand>
    <ligandPart>
        <name>Fe</name>
        <dbReference type="ChEBI" id="CHEBI:18248"/>
    </ligandPart>
</feature>
<reference evidence="10 11" key="1">
    <citation type="journal article" date="2015" name="Parasit. Vectors">
        <title>Draft genome of the scabies mite.</title>
        <authorList>
            <person name="Rider S.D.Jr."/>
            <person name="Morgan M.S."/>
            <person name="Arlian L.G."/>
        </authorList>
    </citation>
    <scope>NUCLEOTIDE SEQUENCE [LARGE SCALE GENOMIC DNA]</scope>
    <source>
        <strain evidence="10">Arlian Lab</strain>
    </source>
</reference>
<evidence type="ECO:0000256" key="1">
    <source>
        <dbReference type="ARBA" id="ARBA00004613"/>
    </source>
</evidence>
<keyword evidence="6" id="KW-0325">Glycoprotein</keyword>
<dbReference type="SMART" id="SM00680">
    <property type="entry name" value="CLIP"/>
    <property type="match status" value="1"/>
</dbReference>
<dbReference type="GO" id="GO:0020037">
    <property type="term" value="F:heme binding"/>
    <property type="evidence" value="ECO:0007669"/>
    <property type="project" value="InterPro"/>
</dbReference>
<feature type="chain" id="PRO_5007287355" evidence="9">
    <location>
        <begin position="25"/>
        <end position="991"/>
    </location>
</feature>
<dbReference type="GO" id="GO:0006979">
    <property type="term" value="P:response to oxidative stress"/>
    <property type="evidence" value="ECO:0007669"/>
    <property type="project" value="InterPro"/>
</dbReference>
<gene>
    <name evidence="10" type="ORF">QR98_0024350</name>
</gene>
<dbReference type="InterPro" id="IPR037120">
    <property type="entry name" value="Haem_peroxidase_sf_animal"/>
</dbReference>
<comment type="subcellular location">
    <subcellularLocation>
        <location evidence="1">Secreted</location>
    </subcellularLocation>
</comment>
<keyword evidence="3" id="KW-0560">Oxidoreductase</keyword>
<dbReference type="Pfam" id="PF03098">
    <property type="entry name" value="An_peroxidase"/>
    <property type="match status" value="1"/>
</dbReference>
<feature type="region of interest" description="Disordered" evidence="8">
    <location>
        <begin position="164"/>
        <end position="239"/>
    </location>
</feature>
<keyword evidence="5" id="KW-1015">Disulfide bond</keyword>
<evidence type="ECO:0000256" key="2">
    <source>
        <dbReference type="ARBA" id="ARBA00022525"/>
    </source>
</evidence>
<dbReference type="PRINTS" id="PR00457">
    <property type="entry name" value="ANPEROXIDASE"/>
</dbReference>
<accession>A0A131ZYW1</accession>
<proteinExistence type="predicted"/>
<dbReference type="SUPFAM" id="SSF48113">
    <property type="entry name" value="Heme-dependent peroxidases"/>
    <property type="match status" value="1"/>
</dbReference>
<evidence type="ECO:0000256" key="3">
    <source>
        <dbReference type="ARBA" id="ARBA00022559"/>
    </source>
</evidence>
<dbReference type="PANTHER" id="PTHR11475">
    <property type="entry name" value="OXIDASE/PEROXIDASE"/>
    <property type="match status" value="1"/>
</dbReference>
<dbReference type="CDD" id="cd09823">
    <property type="entry name" value="peroxinectin_like"/>
    <property type="match status" value="1"/>
</dbReference>
<evidence type="ECO:0000256" key="7">
    <source>
        <dbReference type="PIRSR" id="PIRSR619791-2"/>
    </source>
</evidence>
<keyword evidence="7" id="KW-0408">Iron</keyword>
<dbReference type="OrthoDB" id="823504at2759"/>
<keyword evidence="7" id="KW-0479">Metal-binding</keyword>
<keyword evidence="2" id="KW-0964">Secreted</keyword>
<organism evidence="10 11">
    <name type="scientific">Sarcoptes scabiei</name>
    <name type="common">Itch mite</name>
    <name type="synonym">Acarus scabiei</name>
    <dbReference type="NCBI Taxonomy" id="52283"/>
    <lineage>
        <taxon>Eukaryota</taxon>
        <taxon>Metazoa</taxon>
        <taxon>Ecdysozoa</taxon>
        <taxon>Arthropoda</taxon>
        <taxon>Chelicerata</taxon>
        <taxon>Arachnida</taxon>
        <taxon>Acari</taxon>
        <taxon>Acariformes</taxon>
        <taxon>Sarcoptiformes</taxon>
        <taxon>Astigmata</taxon>
        <taxon>Psoroptidia</taxon>
        <taxon>Sarcoptoidea</taxon>
        <taxon>Sarcoptidae</taxon>
        <taxon>Sarcoptinae</taxon>
        <taxon>Sarcoptes</taxon>
    </lineage>
</organism>
<dbReference type="InterPro" id="IPR019791">
    <property type="entry name" value="Haem_peroxidase_animal"/>
</dbReference>
<comment type="caution">
    <text evidence="10">The sequence shown here is derived from an EMBL/GenBank/DDBJ whole genome shotgun (WGS) entry which is preliminary data.</text>
</comment>
<protein>
    <submittedName>
        <fullName evidence="10">Uncharacterized protein</fullName>
    </submittedName>
</protein>
<dbReference type="GO" id="GO:0004601">
    <property type="term" value="F:peroxidase activity"/>
    <property type="evidence" value="ECO:0007669"/>
    <property type="project" value="UniProtKB-KW"/>
</dbReference>
<dbReference type="AlphaFoldDB" id="A0A131ZYW1"/>
<dbReference type="FunFam" id="1.10.640.10:FF:000003">
    <property type="entry name" value="chorion peroxidase"/>
    <property type="match status" value="1"/>
</dbReference>
<evidence type="ECO:0000256" key="9">
    <source>
        <dbReference type="SAM" id="SignalP"/>
    </source>
</evidence>
<evidence type="ECO:0000256" key="5">
    <source>
        <dbReference type="ARBA" id="ARBA00023157"/>
    </source>
</evidence>
<feature type="compositionally biased region" description="Gly residues" evidence="8">
    <location>
        <begin position="167"/>
        <end position="179"/>
    </location>
</feature>
<feature type="signal peptide" evidence="9">
    <location>
        <begin position="1"/>
        <end position="24"/>
    </location>
</feature>
<dbReference type="EMBL" id="JXLN01006919">
    <property type="protein sequence ID" value="KPM03996.1"/>
    <property type="molecule type" value="Genomic_DNA"/>
</dbReference>
<keyword evidence="7" id="KW-0349">Heme</keyword>
<keyword evidence="3" id="KW-0575">Peroxidase</keyword>
<dbReference type="Proteomes" id="UP000616769">
    <property type="component" value="Unassembled WGS sequence"/>
</dbReference>
<keyword evidence="4 9" id="KW-0732">Signal</keyword>
<evidence type="ECO:0000256" key="4">
    <source>
        <dbReference type="ARBA" id="ARBA00022729"/>
    </source>
</evidence>